<evidence type="ECO:0000256" key="1">
    <source>
        <dbReference type="ARBA" id="ARBA00004429"/>
    </source>
</evidence>
<dbReference type="Proteomes" id="UP000322165">
    <property type="component" value="Unassembled WGS sequence"/>
</dbReference>
<name>A0A5B2ZB62_9GAMM</name>
<evidence type="ECO:0000256" key="6">
    <source>
        <dbReference type="ARBA" id="ARBA00022989"/>
    </source>
</evidence>
<gene>
    <name evidence="11" type="ORF">F0415_08185</name>
</gene>
<dbReference type="GO" id="GO:0005886">
    <property type="term" value="C:plasma membrane"/>
    <property type="evidence" value="ECO:0007669"/>
    <property type="project" value="UniProtKB-SubCell"/>
</dbReference>
<reference evidence="11 12" key="2">
    <citation type="submission" date="2019-09" db="EMBL/GenBank/DDBJ databases">
        <authorList>
            <person name="Mazur A."/>
        </authorList>
    </citation>
    <scope>NUCLEOTIDE SEQUENCE [LARGE SCALE GENOMIC DNA]</scope>
    <source>
        <strain evidence="11 12">3729k</strain>
    </source>
</reference>
<feature type="transmembrane region" description="Helical" evidence="9">
    <location>
        <begin position="21"/>
        <end position="41"/>
    </location>
</feature>
<dbReference type="InterPro" id="IPR055348">
    <property type="entry name" value="DctQ"/>
</dbReference>
<keyword evidence="4 9" id="KW-0997">Cell inner membrane</keyword>
<comment type="caution">
    <text evidence="11">The sequence shown here is derived from an EMBL/GenBank/DDBJ whole genome shotgun (WGS) entry which is preliminary data.</text>
</comment>
<feature type="transmembrane region" description="Helical" evidence="9">
    <location>
        <begin position="134"/>
        <end position="156"/>
    </location>
</feature>
<keyword evidence="7 9" id="KW-0472">Membrane</keyword>
<evidence type="ECO:0000256" key="2">
    <source>
        <dbReference type="ARBA" id="ARBA00022448"/>
    </source>
</evidence>
<comment type="subunit">
    <text evidence="9">The complex comprises the extracytoplasmic solute receptor protein and the two transmembrane proteins.</text>
</comment>
<feature type="domain" description="Tripartite ATP-independent periplasmic transporters DctQ component" evidence="10">
    <location>
        <begin position="29"/>
        <end position="163"/>
    </location>
</feature>
<evidence type="ECO:0000259" key="10">
    <source>
        <dbReference type="Pfam" id="PF04290"/>
    </source>
</evidence>
<accession>A0A5B2ZB62</accession>
<keyword evidence="2 9" id="KW-0813">Transport</keyword>
<keyword evidence="6 9" id="KW-1133">Transmembrane helix</keyword>
<keyword evidence="3" id="KW-1003">Cell membrane</keyword>
<dbReference type="AlphaFoldDB" id="A0A5B2ZB62"/>
<proteinExistence type="inferred from homology"/>
<evidence type="ECO:0000313" key="11">
    <source>
        <dbReference type="EMBL" id="KAA2284783.1"/>
    </source>
</evidence>
<evidence type="ECO:0000256" key="7">
    <source>
        <dbReference type="ARBA" id="ARBA00023136"/>
    </source>
</evidence>
<comment type="function">
    <text evidence="9">Part of the tripartite ATP-independent periplasmic (TRAP) transport system.</text>
</comment>
<dbReference type="PANTHER" id="PTHR35011">
    <property type="entry name" value="2,3-DIKETO-L-GULONATE TRAP TRANSPORTER SMALL PERMEASE PROTEIN YIAM"/>
    <property type="match status" value="1"/>
</dbReference>
<dbReference type="GO" id="GO:0022857">
    <property type="term" value="F:transmembrane transporter activity"/>
    <property type="evidence" value="ECO:0007669"/>
    <property type="project" value="UniProtKB-UniRule"/>
</dbReference>
<feature type="transmembrane region" description="Helical" evidence="9">
    <location>
        <begin position="91"/>
        <end position="114"/>
    </location>
</feature>
<sequence>MSRSALPLRVIAAISECAGRAAAAAAALLVLLVFGLVLARYGFGLGSVAAQEAVLWLHAAIFLLGLGFAYRHDRHVRVDVFSARWSPRARARAELAGIVLLLLPMCVFAIWISSDYVAASWAAREGSRDPGGLPAWYLLKALIPLSAGLLALQGLARAADAARRAFAGESPGT</sequence>
<evidence type="ECO:0000256" key="4">
    <source>
        <dbReference type="ARBA" id="ARBA00022519"/>
    </source>
</evidence>
<evidence type="ECO:0000313" key="12">
    <source>
        <dbReference type="Proteomes" id="UP000322165"/>
    </source>
</evidence>
<organism evidence="11 12">
    <name type="scientific">Arenimonas fontis</name>
    <dbReference type="NCBI Taxonomy" id="2608255"/>
    <lineage>
        <taxon>Bacteria</taxon>
        <taxon>Pseudomonadati</taxon>
        <taxon>Pseudomonadota</taxon>
        <taxon>Gammaproteobacteria</taxon>
        <taxon>Lysobacterales</taxon>
        <taxon>Lysobacteraceae</taxon>
        <taxon>Arenimonas</taxon>
    </lineage>
</organism>
<keyword evidence="5 9" id="KW-0812">Transmembrane</keyword>
<dbReference type="Pfam" id="PF04290">
    <property type="entry name" value="DctQ"/>
    <property type="match status" value="1"/>
</dbReference>
<evidence type="ECO:0000256" key="5">
    <source>
        <dbReference type="ARBA" id="ARBA00022692"/>
    </source>
</evidence>
<evidence type="ECO:0000256" key="9">
    <source>
        <dbReference type="RuleBase" id="RU369079"/>
    </source>
</evidence>
<dbReference type="PANTHER" id="PTHR35011:SF4">
    <property type="entry name" value="SLL1102 PROTEIN"/>
    <property type="match status" value="1"/>
</dbReference>
<evidence type="ECO:0000256" key="8">
    <source>
        <dbReference type="ARBA" id="ARBA00038436"/>
    </source>
</evidence>
<keyword evidence="12" id="KW-1185">Reference proteome</keyword>
<comment type="subcellular location">
    <subcellularLocation>
        <location evidence="1 9">Cell inner membrane</location>
        <topology evidence="1 9">Multi-pass membrane protein</topology>
    </subcellularLocation>
</comment>
<dbReference type="EMBL" id="VUOD01000005">
    <property type="protein sequence ID" value="KAA2284783.1"/>
    <property type="molecule type" value="Genomic_DNA"/>
</dbReference>
<feature type="transmembrane region" description="Helical" evidence="9">
    <location>
        <begin position="53"/>
        <end position="70"/>
    </location>
</feature>
<comment type="similarity">
    <text evidence="8 9">Belongs to the TRAP transporter small permease family.</text>
</comment>
<evidence type="ECO:0000256" key="3">
    <source>
        <dbReference type="ARBA" id="ARBA00022475"/>
    </source>
</evidence>
<dbReference type="InterPro" id="IPR007387">
    <property type="entry name" value="TRAP_DctQ"/>
</dbReference>
<reference evidence="11 12" key="1">
    <citation type="submission" date="2019-09" db="EMBL/GenBank/DDBJ databases">
        <title>Arenimonas chukotkensis sp. nov., a bacterium isolated from Chukotka hot spring, Arctic region, Russia.</title>
        <authorList>
            <person name="Zayulina K.S."/>
            <person name="Prokofeva M.I."/>
            <person name="Elcheninov A.G."/>
            <person name="Novikov A."/>
            <person name="Kochetkova T.V."/>
            <person name="Kublanov I.V."/>
        </authorList>
    </citation>
    <scope>NUCLEOTIDE SEQUENCE [LARGE SCALE GENOMIC DNA]</scope>
    <source>
        <strain evidence="11 12">3729k</strain>
    </source>
</reference>
<protein>
    <recommendedName>
        <fullName evidence="9">TRAP transporter small permease protein</fullName>
    </recommendedName>
</protein>